<dbReference type="EMBL" id="MIYV01000020">
    <property type="protein sequence ID" value="OIR11203.1"/>
    <property type="molecule type" value="Genomic_DNA"/>
</dbReference>
<evidence type="ECO:0000313" key="2">
    <source>
        <dbReference type="Proteomes" id="UP000183403"/>
    </source>
</evidence>
<reference evidence="1 2" key="1">
    <citation type="submission" date="2016-08" db="EMBL/GenBank/DDBJ databases">
        <title>New Insights into Marine Group III Euryarchaeota, from dark to light.</title>
        <authorList>
            <person name="Haro-Moreno J.M."/>
            <person name="Rodriguez-Valera F."/>
            <person name="Lopez-Garcia P."/>
            <person name="Moreira D."/>
            <person name="Martin-Cuadrado A.B."/>
        </authorList>
    </citation>
    <scope>NUCLEOTIDE SEQUENCE [LARGE SCALE GENOMIC DNA]</scope>
    <source>
        <strain evidence="1">CG-Epi6</strain>
    </source>
</reference>
<dbReference type="AlphaFoldDB" id="A0A1J5ST84"/>
<name>A0A1J5ST84_9ARCH</name>
<gene>
    <name evidence="1" type="ORF">BEU03_00445</name>
</gene>
<dbReference type="Proteomes" id="UP000183403">
    <property type="component" value="Unassembled WGS sequence"/>
</dbReference>
<organism evidence="1 2">
    <name type="scientific">Marine Group III euryarchaeote CG-Epi6</name>
    <dbReference type="NCBI Taxonomy" id="1889000"/>
    <lineage>
        <taxon>Archaea</taxon>
        <taxon>Methanobacteriati</taxon>
        <taxon>Thermoplasmatota</taxon>
        <taxon>Thermoplasmata</taxon>
        <taxon>Candidatus Thermoprofundales</taxon>
    </lineage>
</organism>
<protein>
    <submittedName>
        <fullName evidence="1">Uncharacterized protein</fullName>
    </submittedName>
</protein>
<sequence>MNPQTITLGNTEIRILSTVKGLVSESMIVETEIDSFNPDLVALGMGPEEINGTREWDGEPYDMSGWDEIYGLSLRKIVGDKGVKLPPPSFSTAIKISDSKEIDVIGIDMDEVSFTEAYTKNISTWQLFKRGRLESSMTKSGIEGETPEEIALNMESSIRQLSGFANLERERVKTMAENLRIHSETRKKILSIIEVSNVSELIDELK</sequence>
<evidence type="ECO:0000313" key="1">
    <source>
        <dbReference type="EMBL" id="OIR11203.1"/>
    </source>
</evidence>
<accession>A0A1J5ST84</accession>
<proteinExistence type="predicted"/>
<comment type="caution">
    <text evidence="1">The sequence shown here is derived from an EMBL/GenBank/DDBJ whole genome shotgun (WGS) entry which is preliminary data.</text>
</comment>